<dbReference type="STRING" id="178355.SAMN04488062_10420"/>
<gene>
    <name evidence="1" type="ORF">SAMN04488062_10420</name>
</gene>
<organism evidence="1 2">
    <name type="scientific">Flavobacterium omnivorum</name>
    <dbReference type="NCBI Taxonomy" id="178355"/>
    <lineage>
        <taxon>Bacteria</taxon>
        <taxon>Pseudomonadati</taxon>
        <taxon>Bacteroidota</taxon>
        <taxon>Flavobacteriia</taxon>
        <taxon>Flavobacteriales</taxon>
        <taxon>Flavobacteriaceae</taxon>
        <taxon>Flavobacterium</taxon>
    </lineage>
</organism>
<dbReference type="RefSeq" id="WP_091256132.1">
    <property type="nucleotide sequence ID" value="NZ_FNDB01000004.1"/>
</dbReference>
<protein>
    <submittedName>
        <fullName evidence="1">Uncharacterized protein</fullName>
    </submittedName>
</protein>
<keyword evidence="2" id="KW-1185">Reference proteome</keyword>
<evidence type="ECO:0000313" key="1">
    <source>
        <dbReference type="EMBL" id="SDH06559.1"/>
    </source>
</evidence>
<dbReference type="Proteomes" id="UP000199274">
    <property type="component" value="Unassembled WGS sequence"/>
</dbReference>
<dbReference type="AlphaFoldDB" id="A0A1G7ZD36"/>
<accession>A0A1G7ZD36</accession>
<reference evidence="2" key="1">
    <citation type="submission" date="2016-10" db="EMBL/GenBank/DDBJ databases">
        <authorList>
            <person name="Varghese N."/>
            <person name="Submissions S."/>
        </authorList>
    </citation>
    <scope>NUCLEOTIDE SEQUENCE [LARGE SCALE GENOMIC DNA]</scope>
    <source>
        <strain evidence="2">CGMCC 1.2747</strain>
    </source>
</reference>
<dbReference type="EMBL" id="FNDB01000004">
    <property type="protein sequence ID" value="SDH06559.1"/>
    <property type="molecule type" value="Genomic_DNA"/>
</dbReference>
<sequence>MRISNITFLEEKNNDYVVLNSISGLEEIKKILITSGSIENDKIINFLNFSYNIDEFRLEMVDEKFLNLDLYLKKL</sequence>
<name>A0A1G7ZD36_9FLAO</name>
<evidence type="ECO:0000313" key="2">
    <source>
        <dbReference type="Proteomes" id="UP000199274"/>
    </source>
</evidence>
<proteinExistence type="predicted"/>